<dbReference type="AlphaFoldDB" id="A0A1H2XSJ9"/>
<organism evidence="2 3">
    <name type="scientific">Flagellimonas zhangzhouensis</name>
    <dbReference type="NCBI Taxonomy" id="1073328"/>
    <lineage>
        <taxon>Bacteria</taxon>
        <taxon>Pseudomonadati</taxon>
        <taxon>Bacteroidota</taxon>
        <taxon>Flavobacteriia</taxon>
        <taxon>Flavobacteriales</taxon>
        <taxon>Flavobacteriaceae</taxon>
        <taxon>Flagellimonas</taxon>
    </lineage>
</organism>
<protein>
    <recommendedName>
        <fullName evidence="1">DUF2779 domain-containing protein</fullName>
    </recommendedName>
</protein>
<feature type="domain" description="DUF2779" evidence="1">
    <location>
        <begin position="371"/>
        <end position="520"/>
    </location>
</feature>
<dbReference type="RefSeq" id="WP_090297849.1">
    <property type="nucleotide sequence ID" value="NZ_FNKI01000003.1"/>
</dbReference>
<accession>A0A1H2XSJ9</accession>
<keyword evidence="3" id="KW-1185">Reference proteome</keyword>
<dbReference type="STRING" id="1073328.SAMN05216294_2813"/>
<gene>
    <name evidence="2" type="ORF">SAMN04487892_2805</name>
</gene>
<dbReference type="Pfam" id="PF11074">
    <property type="entry name" value="DUF2779"/>
    <property type="match status" value="1"/>
</dbReference>
<evidence type="ECO:0000313" key="2">
    <source>
        <dbReference type="EMBL" id="SDW95912.1"/>
    </source>
</evidence>
<dbReference type="Proteomes" id="UP000199592">
    <property type="component" value="Unassembled WGS sequence"/>
</dbReference>
<sequence length="652" mass="74854">MSRFLSKSLFKLGLECPTKLFYANKSEYADKKNESSFLEAIIQGGFQVEELAKFEFQNGIQITGEPLDYNELVIKTNKQLIKENVVLFEPAFSSIDCFIRIDILVKNNNQVQLIEVKSKSYDSNDQYALIGKRGELKNEWAPYLFDIAFQYYILSLCHPEWEIEPFLLVMDKNKASTVDGLNQMFKISPNGGIIIKEGLKKVDIGKSIFNKVAVKSIIKGIISGQLKHNSSVFQDSLKKFTKAYKKNTKLVSPLNVKCKTCEFHTTDKLKKSGFIECWTQKLSISENNIASEPKVYDINGFRGASRLMSEGKYFMRDVTLADIKINSKKVGLSLSERQWLQVQKVKKKDKSFFLDKKNLKAEISKWKFPLHFIDFETSMTAIPFNKGRKPYELIAFQFSHHLVQKNGTIIHKSEYLNSKPGEFPNFSFIRALKKSLDKDNGSIFRYSHHENTVLNTIYQQLKKSDEDDKSELLGFIETISHSNKGQATNNSGWIGSRDMIDLCELIKLYYYDPSTHGSNSIKDILPSILSRSEFLTNKYKQPLNRIDLTSNNFKSNDCILHLSQNGQIINPYKMLPNIFENWNETDLDKLISDIEGISDGGSAMIAYAKLQFEEMTIMERAEIKNALLKYCELDTLAMVMIYEFFSEKISVN</sequence>
<dbReference type="EMBL" id="FNMY01000004">
    <property type="protein sequence ID" value="SDW95912.1"/>
    <property type="molecule type" value="Genomic_DNA"/>
</dbReference>
<dbReference type="InterPro" id="IPR021301">
    <property type="entry name" value="DUF2779"/>
</dbReference>
<evidence type="ECO:0000259" key="1">
    <source>
        <dbReference type="Pfam" id="PF11074"/>
    </source>
</evidence>
<name>A0A1H2XSJ9_9FLAO</name>
<reference evidence="3" key="1">
    <citation type="submission" date="2016-10" db="EMBL/GenBank/DDBJ databases">
        <authorList>
            <person name="Varghese N."/>
            <person name="Submissions S."/>
        </authorList>
    </citation>
    <scope>NUCLEOTIDE SEQUENCE [LARGE SCALE GENOMIC DNA]</scope>
    <source>
        <strain evidence="3">DSM 25030</strain>
    </source>
</reference>
<proteinExistence type="predicted"/>
<dbReference type="OrthoDB" id="9783873at2"/>
<evidence type="ECO:0000313" key="3">
    <source>
        <dbReference type="Proteomes" id="UP000199592"/>
    </source>
</evidence>